<reference evidence="9" key="1">
    <citation type="journal article" date="2017" name="Genome Biol.">
        <title>Comparative genomics reveals high biological diversity and specific adaptations in the industrially and medically important fungal genus Aspergillus.</title>
        <authorList>
            <person name="de Vries R.P."/>
            <person name="Riley R."/>
            <person name="Wiebenga A."/>
            <person name="Aguilar-Osorio G."/>
            <person name="Amillis S."/>
            <person name="Uchima C.A."/>
            <person name="Anderluh G."/>
            <person name="Asadollahi M."/>
            <person name="Askin M."/>
            <person name="Barry K."/>
            <person name="Battaglia E."/>
            <person name="Bayram O."/>
            <person name="Benocci T."/>
            <person name="Braus-Stromeyer S.A."/>
            <person name="Caldana C."/>
            <person name="Canovas D."/>
            <person name="Cerqueira G.C."/>
            <person name="Chen F."/>
            <person name="Chen W."/>
            <person name="Choi C."/>
            <person name="Clum A."/>
            <person name="Dos Santos R.A."/>
            <person name="Damasio A.R."/>
            <person name="Diallinas G."/>
            <person name="Emri T."/>
            <person name="Fekete E."/>
            <person name="Flipphi M."/>
            <person name="Freyberg S."/>
            <person name="Gallo A."/>
            <person name="Gournas C."/>
            <person name="Habgood R."/>
            <person name="Hainaut M."/>
            <person name="Harispe M.L."/>
            <person name="Henrissat B."/>
            <person name="Hilden K.S."/>
            <person name="Hope R."/>
            <person name="Hossain A."/>
            <person name="Karabika E."/>
            <person name="Karaffa L."/>
            <person name="Karanyi Z."/>
            <person name="Krasevec N."/>
            <person name="Kuo A."/>
            <person name="Kusch H."/>
            <person name="LaButti K."/>
            <person name="Lagendijk E.L."/>
            <person name="Lapidus A."/>
            <person name="Levasseur A."/>
            <person name="Lindquist E."/>
            <person name="Lipzen A."/>
            <person name="Logrieco A.F."/>
            <person name="MacCabe A."/>
            <person name="Maekelae M.R."/>
            <person name="Malavazi I."/>
            <person name="Melin P."/>
            <person name="Meyer V."/>
            <person name="Mielnichuk N."/>
            <person name="Miskei M."/>
            <person name="Molnar A.P."/>
            <person name="Mule G."/>
            <person name="Ngan C.Y."/>
            <person name="Orejas M."/>
            <person name="Orosz E."/>
            <person name="Ouedraogo J.P."/>
            <person name="Overkamp K.M."/>
            <person name="Park H.-S."/>
            <person name="Perrone G."/>
            <person name="Piumi F."/>
            <person name="Punt P.J."/>
            <person name="Ram A.F."/>
            <person name="Ramon A."/>
            <person name="Rauscher S."/>
            <person name="Record E."/>
            <person name="Riano-Pachon D.M."/>
            <person name="Robert V."/>
            <person name="Roehrig J."/>
            <person name="Ruller R."/>
            <person name="Salamov A."/>
            <person name="Salih N.S."/>
            <person name="Samson R.A."/>
            <person name="Sandor E."/>
            <person name="Sanguinetti M."/>
            <person name="Schuetze T."/>
            <person name="Sepcic K."/>
            <person name="Shelest E."/>
            <person name="Sherlock G."/>
            <person name="Sophianopoulou V."/>
            <person name="Squina F.M."/>
            <person name="Sun H."/>
            <person name="Susca A."/>
            <person name="Todd R.B."/>
            <person name="Tsang A."/>
            <person name="Unkles S.E."/>
            <person name="van de Wiele N."/>
            <person name="van Rossen-Uffink D."/>
            <person name="Oliveira J.V."/>
            <person name="Vesth T.C."/>
            <person name="Visser J."/>
            <person name="Yu J.-H."/>
            <person name="Zhou M."/>
            <person name="Andersen M.R."/>
            <person name="Archer D.B."/>
            <person name="Baker S.E."/>
            <person name="Benoit I."/>
            <person name="Brakhage A.A."/>
            <person name="Braus G.H."/>
            <person name="Fischer R."/>
            <person name="Frisvad J.C."/>
            <person name="Goldman G.H."/>
            <person name="Houbraken J."/>
            <person name="Oakley B."/>
            <person name="Pocsi I."/>
            <person name="Scazzocchio C."/>
            <person name="Seiboth B."/>
            <person name="vanKuyk P.A."/>
            <person name="Wortman J."/>
            <person name="Dyer P.S."/>
            <person name="Grigoriev I.V."/>
        </authorList>
    </citation>
    <scope>NUCLEOTIDE SEQUENCE [LARGE SCALE GENOMIC DNA]</scope>
    <source>
        <strain evidence="9">ITEM 5010</strain>
    </source>
</reference>
<dbReference type="PROSITE" id="PS50263">
    <property type="entry name" value="CN_HYDROLASE"/>
    <property type="match status" value="1"/>
</dbReference>
<comment type="catalytic activity">
    <reaction evidence="3">
        <text>a nitrile + 2 H2O = a carboxylate + NH4(+)</text>
        <dbReference type="Rhea" id="RHEA:21724"/>
        <dbReference type="ChEBI" id="CHEBI:15377"/>
        <dbReference type="ChEBI" id="CHEBI:18379"/>
        <dbReference type="ChEBI" id="CHEBI:28938"/>
        <dbReference type="ChEBI" id="CHEBI:29067"/>
        <dbReference type="EC" id="3.5.5.1"/>
    </reaction>
</comment>
<dbReference type="PROSITE" id="PS00920">
    <property type="entry name" value="NITRIL_CHT_1"/>
    <property type="match status" value="1"/>
</dbReference>
<dbReference type="CDD" id="cd07564">
    <property type="entry name" value="nitrilases_CHs"/>
    <property type="match status" value="1"/>
</dbReference>
<dbReference type="GO" id="GO:0016836">
    <property type="term" value="F:hydro-lyase activity"/>
    <property type="evidence" value="ECO:0007669"/>
    <property type="project" value="UniProtKB-ARBA"/>
</dbReference>
<evidence type="ECO:0000256" key="2">
    <source>
        <dbReference type="ARBA" id="ARBA00022801"/>
    </source>
</evidence>
<keyword evidence="2" id="KW-0378">Hydrolase</keyword>
<proteinExistence type="inferred from homology"/>
<dbReference type="OMA" id="GYPCWIW"/>
<dbReference type="VEuPathDB" id="FungiDB:ASPCADRAFT_206990"/>
<evidence type="ECO:0000256" key="1">
    <source>
        <dbReference type="ARBA" id="ARBA00008129"/>
    </source>
</evidence>
<feature type="region of interest" description="Disordered" evidence="6">
    <location>
        <begin position="311"/>
        <end position="337"/>
    </location>
</feature>
<evidence type="ECO:0000259" key="7">
    <source>
        <dbReference type="PROSITE" id="PS50263"/>
    </source>
</evidence>
<evidence type="ECO:0000313" key="8">
    <source>
        <dbReference type="EMBL" id="OOF96857.1"/>
    </source>
</evidence>
<feature type="compositionally biased region" description="Basic and acidic residues" evidence="6">
    <location>
        <begin position="326"/>
        <end position="337"/>
    </location>
</feature>
<evidence type="ECO:0000256" key="4">
    <source>
        <dbReference type="ARBA" id="ARBA00039045"/>
    </source>
</evidence>
<feature type="active site" description="Proton acceptor" evidence="5">
    <location>
        <position position="47"/>
    </location>
</feature>
<evidence type="ECO:0000256" key="5">
    <source>
        <dbReference type="PROSITE-ProRule" id="PRU10139"/>
    </source>
</evidence>
<dbReference type="InterPro" id="IPR000132">
    <property type="entry name" value="Nitrilase/CN_hydratase_CS"/>
</dbReference>
<dbReference type="STRING" id="602072.A0A1R3RQU4"/>
<dbReference type="InterPro" id="IPR036526">
    <property type="entry name" value="C-N_Hydrolase_sf"/>
</dbReference>
<dbReference type="AlphaFoldDB" id="A0A1R3RQU4"/>
<feature type="domain" description="CN hydrolase" evidence="7">
    <location>
        <begin position="7"/>
        <end position="278"/>
    </location>
</feature>
<dbReference type="PANTHER" id="PTHR46044:SF14">
    <property type="entry name" value="ARYLACETONITRILASE"/>
    <property type="match status" value="1"/>
</dbReference>
<dbReference type="Proteomes" id="UP000188318">
    <property type="component" value="Unassembled WGS sequence"/>
</dbReference>
<keyword evidence="9" id="KW-1185">Reference proteome</keyword>
<accession>A0A1R3RQU4</accession>
<name>A0A1R3RQU4_ASPC5</name>
<dbReference type="GO" id="GO:0000257">
    <property type="term" value="F:nitrilase activity"/>
    <property type="evidence" value="ECO:0007669"/>
    <property type="project" value="UniProtKB-EC"/>
</dbReference>
<dbReference type="PANTHER" id="PTHR46044">
    <property type="entry name" value="NITRILASE"/>
    <property type="match status" value="1"/>
</dbReference>
<dbReference type="Gene3D" id="3.60.110.10">
    <property type="entry name" value="Carbon-nitrogen hydrolase"/>
    <property type="match status" value="1"/>
</dbReference>
<sequence length="337" mass="36870">MTASTTVRVAVTQQEPVWLNLDATVDKTCRLIAEAASNGAQLITFPECWIPGYPAWIWCRPIDTGLFKAYFKNSLSYDSDHMRRICRVAAQHRITVILGFSERDGNSLYIGQCTIDSTGTIVMRRRKVKATHMERTVFGEASGSSLLNVVDLPIGKVGALTCWEHIQPLLKYHTMIQGEEIHVSTWPPLHPHFGGGSLWGMSAEGGLGASQVFALESAAFVLHTTAVLGPSCAEAMKLTPPWDTVGGGSSAVIGPDGRRLTEPLPPTEEGIVYADLDKDVIVSCRHFVDACGHYSRPDLLWLGVDTQEKAHHRPAGGRSVSVARDPSIRPERVYENP</sequence>
<dbReference type="EC" id="3.5.5.1" evidence="4"/>
<dbReference type="PROSITE" id="PS00921">
    <property type="entry name" value="NITRIL_CHT_2"/>
    <property type="match status" value="1"/>
</dbReference>
<evidence type="ECO:0000256" key="6">
    <source>
        <dbReference type="SAM" id="MobiDB-lite"/>
    </source>
</evidence>
<dbReference type="OrthoDB" id="10250282at2759"/>
<evidence type="ECO:0000256" key="3">
    <source>
        <dbReference type="ARBA" id="ARBA00036406"/>
    </source>
</evidence>
<organism evidence="8 9">
    <name type="scientific">Aspergillus carbonarius (strain ITEM 5010)</name>
    <dbReference type="NCBI Taxonomy" id="602072"/>
    <lineage>
        <taxon>Eukaryota</taxon>
        <taxon>Fungi</taxon>
        <taxon>Dikarya</taxon>
        <taxon>Ascomycota</taxon>
        <taxon>Pezizomycotina</taxon>
        <taxon>Eurotiomycetes</taxon>
        <taxon>Eurotiomycetidae</taxon>
        <taxon>Eurotiales</taxon>
        <taxon>Aspergillaceae</taxon>
        <taxon>Aspergillus</taxon>
        <taxon>Aspergillus subgen. Circumdati</taxon>
    </lineage>
</organism>
<evidence type="ECO:0000313" key="9">
    <source>
        <dbReference type="Proteomes" id="UP000188318"/>
    </source>
</evidence>
<protein>
    <recommendedName>
        <fullName evidence="4">nitrilase</fullName>
        <ecNumber evidence="4">3.5.5.1</ecNumber>
    </recommendedName>
</protein>
<dbReference type="SUPFAM" id="SSF56317">
    <property type="entry name" value="Carbon-nitrogen hydrolase"/>
    <property type="match status" value="1"/>
</dbReference>
<dbReference type="InterPro" id="IPR044149">
    <property type="entry name" value="Nitrilases_CHs"/>
</dbReference>
<gene>
    <name evidence="8" type="ORF">ASPCADRAFT_206990</name>
</gene>
<comment type="similarity">
    <text evidence="1">Belongs to the carbon-nitrogen hydrolase superfamily. Nitrilase family.</text>
</comment>
<dbReference type="InterPro" id="IPR003010">
    <property type="entry name" value="C-N_Hydrolase"/>
</dbReference>
<dbReference type="EMBL" id="KV907498">
    <property type="protein sequence ID" value="OOF96857.1"/>
    <property type="molecule type" value="Genomic_DNA"/>
</dbReference>
<dbReference type="Pfam" id="PF00795">
    <property type="entry name" value="CN_hydrolase"/>
    <property type="match status" value="1"/>
</dbReference>